<dbReference type="InterPro" id="IPR005094">
    <property type="entry name" value="Endonuclease_MobA/VirD2"/>
</dbReference>
<dbReference type="Pfam" id="PF03432">
    <property type="entry name" value="Relaxase"/>
    <property type="match status" value="1"/>
</dbReference>
<dbReference type="EMBL" id="SNRY01002945">
    <property type="protein sequence ID" value="KAA6322847.1"/>
    <property type="molecule type" value="Genomic_DNA"/>
</dbReference>
<accession>A0A5J4QLN1</accession>
<feature type="domain" description="MobA/VirD2-like nuclease" evidence="1">
    <location>
        <begin position="17"/>
        <end position="145"/>
    </location>
</feature>
<evidence type="ECO:0000313" key="2">
    <source>
        <dbReference type="EMBL" id="KAA6322847.1"/>
    </source>
</evidence>
<gene>
    <name evidence="2" type="ORF">EZS27_027659</name>
</gene>
<comment type="caution">
    <text evidence="2">The sequence shown here is derived from an EMBL/GenBank/DDBJ whole genome shotgun (WGS) entry which is preliminary data.</text>
</comment>
<proteinExistence type="predicted"/>
<dbReference type="AlphaFoldDB" id="A0A5J4QLN1"/>
<protein>
    <recommendedName>
        <fullName evidence="1">MobA/VirD2-like nuclease domain-containing protein</fullName>
    </recommendedName>
</protein>
<sequence length="309" mass="35537">MIGKIIKGRNFKGCISYVLGKEEAKLLDSEGVLLNDTKSIVNSFYMQSLMNPKLAKSVGHIPLSYSKEDALKLTDEFMLKLAKEYMQAMQIENTQYIIVRHNDREHPHCHIVFNRVDNQGKTISDKNDHFRNEKVTKVLKEKYGLTFGVGKDKVNIHRLNEPDKTKYEIYKAIKSALKSSKDWTQFKNTLNRENIELKFKYKGQTDEIQGISFSKGDYSFKGSEIDRSFSYSKLNTVLTGNAQEQQPIQIQTQNNDWNTLQETVESGITGLVSGLGSLFDVAPSDYDPDRAEYLHQQKKKKKKHKGIRR</sequence>
<organism evidence="2">
    <name type="scientific">termite gut metagenome</name>
    <dbReference type="NCBI Taxonomy" id="433724"/>
    <lineage>
        <taxon>unclassified sequences</taxon>
        <taxon>metagenomes</taxon>
        <taxon>organismal metagenomes</taxon>
    </lineage>
</organism>
<evidence type="ECO:0000259" key="1">
    <source>
        <dbReference type="Pfam" id="PF03432"/>
    </source>
</evidence>
<reference evidence="2" key="1">
    <citation type="submission" date="2019-03" db="EMBL/GenBank/DDBJ databases">
        <title>Single cell metagenomics reveals metabolic interactions within the superorganism composed of flagellate Streblomastix strix and complex community of Bacteroidetes bacteria on its surface.</title>
        <authorList>
            <person name="Treitli S.C."/>
            <person name="Kolisko M."/>
            <person name="Husnik F."/>
            <person name="Keeling P."/>
            <person name="Hampl V."/>
        </authorList>
    </citation>
    <scope>NUCLEOTIDE SEQUENCE</scope>
    <source>
        <strain evidence="2">STM</strain>
    </source>
</reference>
<name>A0A5J4QLN1_9ZZZZ</name>